<evidence type="ECO:0000313" key="4">
    <source>
        <dbReference type="EMBL" id="CAL5130419.1"/>
    </source>
</evidence>
<keyword evidence="2" id="KW-0677">Repeat</keyword>
<sequence length="1079" mass="118581">MYKLLRQGFQDIPTTLGPNGEVILNLAKRELDRIEPVPANVNVLILDHNYIRRLENLVNLYGLQQLSVAGNKLFQMHGVAQLTNLTILNLPNNGIVAIDGLQKLVRLRWLNLSCNHLKSIEQLEGNVNLRHLDLSENFIRELGDISFLGKLKTFLLHCNRIESLVNASKLLPRSLEILSLAGNMIACLADVQHLQPLRGITQFSIQNNPCTASSTEDDDSSILSWLPNLRILNGSQIPPETRARAEHLKMEECRRAAYSKLRDSHTLAESISLSSIPEMSNMVSAMPRLQQCCANNSCNVAKIPANGTYYERCGEIPGAPPNMCPAEHEDRLANGLWAEPVLKGYNVPQNGAPYIQPPTHSRTGASYIHPPLASAQKGGSCMQPPPTPILMNDQRGFCPTTNSSVGHLAPVNENVNVMMQQYTASPARPQAAYYPRGTCIHEPVVNQFSPIFRHAGANSYTPKNVHLNENLQLGDHRVDPTFNQNSTASSLLISESVYLPLDSCHSASNEQHTVLNGGDTSLTPEDTGRANPPLSKRPELSDSLDSITSRGFDSSLVPNCSGGLTATCHTLSSSSNLIPITGVGDIKSSPWANVLSRFFQGQLKTLDEKPVSQSNLFDSVHLLSEDGSDQEGTDKPTEDPMTAIFQDNNVEDQSVRLEPASSRSSLCLQIKESPERNAVSLLQLSPRAITSERPCLSPMHRRDSTHLSDPGLNSTHRDAEETPIPVNENRSETSLPPNSVSETAQLLAVSSHLPSNCNVDDKLQLVSVPSVRLSDHEDDKSIHSATTSETPCPTCGAQQKVLYDHIVFLRTQLQAQYQAAEAEAKLRQLHSKAIEFLLREVQELKNWKQSVTEENKKRKSTSDALTDRLALFNAASLPNFSSFRSTMRPQCSLSHSAEMTFNSPDVPLIRRWGGTSTEKLRKQRTYPLPSSIGKNRKENATYPASSTKAHNCHAAKKHPPEVVRVYASDEDEDADSVGAATSNLSTQPVNSPLNNTLRPQESSFSSLVSHQNIKPSPDVFTASGHPVTYKEDHEDSTELELVRQAVMHAMSLHSSNSGADEEVHPYICKSEELSPSPSV</sequence>
<dbReference type="SMART" id="SM00365">
    <property type="entry name" value="LRR_SD22"/>
    <property type="match status" value="6"/>
</dbReference>
<gene>
    <name evidence="4" type="ORF">CDAUBV1_LOCUS2295</name>
</gene>
<dbReference type="InterPro" id="IPR032675">
    <property type="entry name" value="LRR_dom_sf"/>
</dbReference>
<evidence type="ECO:0000256" key="3">
    <source>
        <dbReference type="SAM" id="MobiDB-lite"/>
    </source>
</evidence>
<feature type="region of interest" description="Disordered" evidence="3">
    <location>
        <begin position="509"/>
        <end position="547"/>
    </location>
</feature>
<dbReference type="PANTHER" id="PTHR45973">
    <property type="entry name" value="PROTEIN PHOSPHATASE 1 REGULATORY SUBUNIT SDS22-RELATED"/>
    <property type="match status" value="1"/>
</dbReference>
<dbReference type="EMBL" id="CAXLJL010000065">
    <property type="protein sequence ID" value="CAL5130419.1"/>
    <property type="molecule type" value="Genomic_DNA"/>
</dbReference>
<feature type="region of interest" description="Disordered" evidence="3">
    <location>
        <begin position="969"/>
        <end position="999"/>
    </location>
</feature>
<evidence type="ECO:0000256" key="2">
    <source>
        <dbReference type="ARBA" id="ARBA00022737"/>
    </source>
</evidence>
<feature type="compositionally biased region" description="Polar residues" evidence="3">
    <location>
        <begin position="979"/>
        <end position="999"/>
    </location>
</feature>
<dbReference type="InterPro" id="IPR050576">
    <property type="entry name" value="Cilia_flagella_integrity"/>
</dbReference>
<dbReference type="AlphaFoldDB" id="A0AAV2SZQ9"/>
<dbReference type="PANTHER" id="PTHR45973:SF2">
    <property type="entry name" value="CENTROSOMAL PROTEIN OF 97 KDA"/>
    <property type="match status" value="1"/>
</dbReference>
<comment type="caution">
    <text evidence="4">The sequence shown here is derived from an EMBL/GenBank/DDBJ whole genome shotgun (WGS) entry which is preliminary data.</text>
</comment>
<evidence type="ECO:0008006" key="6">
    <source>
        <dbReference type="Google" id="ProtNLM"/>
    </source>
</evidence>
<dbReference type="Proteomes" id="UP001497525">
    <property type="component" value="Unassembled WGS sequence"/>
</dbReference>
<organism evidence="4 5">
    <name type="scientific">Calicophoron daubneyi</name>
    <name type="common">Rumen fluke</name>
    <name type="synonym">Paramphistomum daubneyi</name>
    <dbReference type="NCBI Taxonomy" id="300641"/>
    <lineage>
        <taxon>Eukaryota</taxon>
        <taxon>Metazoa</taxon>
        <taxon>Spiralia</taxon>
        <taxon>Lophotrochozoa</taxon>
        <taxon>Platyhelminthes</taxon>
        <taxon>Trematoda</taxon>
        <taxon>Digenea</taxon>
        <taxon>Plagiorchiida</taxon>
        <taxon>Pronocephalata</taxon>
        <taxon>Paramphistomoidea</taxon>
        <taxon>Paramphistomidae</taxon>
        <taxon>Calicophoron</taxon>
    </lineage>
</organism>
<dbReference type="Gene3D" id="3.80.10.10">
    <property type="entry name" value="Ribonuclease Inhibitor"/>
    <property type="match status" value="2"/>
</dbReference>
<evidence type="ECO:0000313" key="5">
    <source>
        <dbReference type="Proteomes" id="UP001497525"/>
    </source>
</evidence>
<dbReference type="SUPFAM" id="SSF52058">
    <property type="entry name" value="L domain-like"/>
    <property type="match status" value="1"/>
</dbReference>
<accession>A0AAV2SZQ9</accession>
<proteinExistence type="predicted"/>
<feature type="compositionally biased region" description="Polar residues" evidence="3">
    <location>
        <begin position="509"/>
        <end position="524"/>
    </location>
</feature>
<evidence type="ECO:0000256" key="1">
    <source>
        <dbReference type="ARBA" id="ARBA00022614"/>
    </source>
</evidence>
<protein>
    <recommendedName>
        <fullName evidence="6">Centrosomal protein of 97 kDa</fullName>
    </recommendedName>
</protein>
<feature type="region of interest" description="Disordered" evidence="3">
    <location>
        <begin position="696"/>
        <end position="738"/>
    </location>
</feature>
<dbReference type="Pfam" id="PF14580">
    <property type="entry name" value="LRR_9"/>
    <property type="match status" value="1"/>
</dbReference>
<dbReference type="PROSITE" id="PS51450">
    <property type="entry name" value="LRR"/>
    <property type="match status" value="5"/>
</dbReference>
<keyword evidence="1" id="KW-0433">Leucine-rich repeat</keyword>
<dbReference type="InterPro" id="IPR001611">
    <property type="entry name" value="Leu-rich_rpt"/>
</dbReference>
<name>A0AAV2SZQ9_CALDB</name>
<reference evidence="4" key="1">
    <citation type="submission" date="2024-06" db="EMBL/GenBank/DDBJ databases">
        <authorList>
            <person name="Liu X."/>
            <person name="Lenzi L."/>
            <person name="Haldenby T S."/>
            <person name="Uol C."/>
        </authorList>
    </citation>
    <scope>NUCLEOTIDE SEQUENCE</scope>
</reference>